<evidence type="ECO:0000259" key="4">
    <source>
        <dbReference type="SMART" id="SM00382"/>
    </source>
</evidence>
<dbReference type="GO" id="GO:0016887">
    <property type="term" value="F:ATP hydrolysis activity"/>
    <property type="evidence" value="ECO:0007669"/>
    <property type="project" value="InterPro"/>
</dbReference>
<evidence type="ECO:0000313" key="5">
    <source>
        <dbReference type="EMBL" id="KAJ4480029.1"/>
    </source>
</evidence>
<keyword evidence="6" id="KW-1185">Reference proteome</keyword>
<protein>
    <submittedName>
        <fullName evidence="5">P-loop containing nucleoside triphosphate hydrolase protein</fullName>
    </submittedName>
</protein>
<dbReference type="CDD" id="cd00009">
    <property type="entry name" value="AAA"/>
    <property type="match status" value="1"/>
</dbReference>
<feature type="region of interest" description="Disordered" evidence="3">
    <location>
        <begin position="1"/>
        <end position="77"/>
    </location>
</feature>
<accession>A0A9W9AEB8</accession>
<dbReference type="PANTHER" id="PTHR10763:SF26">
    <property type="entry name" value="CELL DIVISION CONTROL PROTEIN 6 HOMOLOG"/>
    <property type="match status" value="1"/>
</dbReference>
<keyword evidence="2" id="KW-0235">DNA replication</keyword>
<dbReference type="GO" id="GO:0006270">
    <property type="term" value="P:DNA replication initiation"/>
    <property type="evidence" value="ECO:0007669"/>
    <property type="project" value="TreeGrafter"/>
</dbReference>
<dbReference type="PANTHER" id="PTHR10763">
    <property type="entry name" value="CELL DIVISION CONTROL PROTEIN 6-RELATED"/>
    <property type="match status" value="1"/>
</dbReference>
<dbReference type="GO" id="GO:0005634">
    <property type="term" value="C:nucleus"/>
    <property type="evidence" value="ECO:0007669"/>
    <property type="project" value="TreeGrafter"/>
</dbReference>
<evidence type="ECO:0000256" key="2">
    <source>
        <dbReference type="ARBA" id="ARBA00022705"/>
    </source>
</evidence>
<dbReference type="Gene3D" id="1.10.8.60">
    <property type="match status" value="1"/>
</dbReference>
<dbReference type="OrthoDB" id="1926878at2759"/>
<dbReference type="InterPro" id="IPR027417">
    <property type="entry name" value="P-loop_NTPase"/>
</dbReference>
<evidence type="ECO:0000256" key="3">
    <source>
        <dbReference type="SAM" id="MobiDB-lite"/>
    </source>
</evidence>
<evidence type="ECO:0000256" key="1">
    <source>
        <dbReference type="ARBA" id="ARBA00006184"/>
    </source>
</evidence>
<feature type="compositionally biased region" description="Polar residues" evidence="3">
    <location>
        <begin position="1"/>
        <end position="10"/>
    </location>
</feature>
<evidence type="ECO:0000313" key="6">
    <source>
        <dbReference type="Proteomes" id="UP001150266"/>
    </source>
</evidence>
<dbReference type="Gene3D" id="3.40.50.300">
    <property type="entry name" value="P-loop containing nucleotide triphosphate hydrolases"/>
    <property type="match status" value="1"/>
</dbReference>
<keyword evidence="5" id="KW-0378">Hydrolase</keyword>
<dbReference type="Proteomes" id="UP001150266">
    <property type="component" value="Unassembled WGS sequence"/>
</dbReference>
<feature type="compositionally biased region" description="Polar residues" evidence="3">
    <location>
        <begin position="60"/>
        <end position="73"/>
    </location>
</feature>
<name>A0A9W9AEB8_9AGAR</name>
<dbReference type="Pfam" id="PF13401">
    <property type="entry name" value="AAA_22"/>
    <property type="match status" value="1"/>
</dbReference>
<feature type="compositionally biased region" description="Polar residues" evidence="3">
    <location>
        <begin position="19"/>
        <end position="29"/>
    </location>
</feature>
<gene>
    <name evidence="5" type="ORF">J3R30DRAFT_3467628</name>
</gene>
<reference evidence="5" key="1">
    <citation type="submission" date="2022-08" db="EMBL/GenBank/DDBJ databases">
        <title>A Global Phylogenomic Analysis of the Shiitake Genus Lentinula.</title>
        <authorList>
            <consortium name="DOE Joint Genome Institute"/>
            <person name="Sierra-Patev S."/>
            <person name="Min B."/>
            <person name="Naranjo-Ortiz M."/>
            <person name="Looney B."/>
            <person name="Konkel Z."/>
            <person name="Slot J.C."/>
            <person name="Sakamoto Y."/>
            <person name="Steenwyk J.L."/>
            <person name="Rokas A."/>
            <person name="Carro J."/>
            <person name="Camarero S."/>
            <person name="Ferreira P."/>
            <person name="Molpeceres G."/>
            <person name="Ruiz-Duenas F.J."/>
            <person name="Serrano A."/>
            <person name="Henrissat B."/>
            <person name="Drula E."/>
            <person name="Hughes K.W."/>
            <person name="Mata J.L."/>
            <person name="Ishikawa N.K."/>
            <person name="Vargas-Isla R."/>
            <person name="Ushijima S."/>
            <person name="Smith C.A."/>
            <person name="Ahrendt S."/>
            <person name="Andreopoulos W."/>
            <person name="He G."/>
            <person name="Labutti K."/>
            <person name="Lipzen A."/>
            <person name="Ng V."/>
            <person name="Riley R."/>
            <person name="Sandor L."/>
            <person name="Barry K."/>
            <person name="Martinez A.T."/>
            <person name="Xiao Y."/>
            <person name="Gibbons J.G."/>
            <person name="Terashima K."/>
            <person name="Grigoriev I.V."/>
            <person name="Hibbett D.S."/>
        </authorList>
    </citation>
    <scope>NUCLEOTIDE SEQUENCE</scope>
    <source>
        <strain evidence="5">JLM2183</strain>
    </source>
</reference>
<dbReference type="InterPro" id="IPR003593">
    <property type="entry name" value="AAA+_ATPase"/>
</dbReference>
<dbReference type="SMART" id="SM00382">
    <property type="entry name" value="AAA"/>
    <property type="match status" value="1"/>
</dbReference>
<dbReference type="InterPro" id="IPR050311">
    <property type="entry name" value="ORC1/CDC6"/>
</dbReference>
<dbReference type="SUPFAM" id="SSF52540">
    <property type="entry name" value="P-loop containing nucleoside triphosphate hydrolases"/>
    <property type="match status" value="1"/>
</dbReference>
<dbReference type="GO" id="GO:0003688">
    <property type="term" value="F:DNA replication origin binding"/>
    <property type="evidence" value="ECO:0007669"/>
    <property type="project" value="TreeGrafter"/>
</dbReference>
<proteinExistence type="inferred from homology"/>
<dbReference type="AlphaFoldDB" id="A0A9W9AEB8"/>
<comment type="caution">
    <text evidence="5">The sequence shown here is derived from an EMBL/GenBank/DDBJ whole genome shotgun (WGS) entry which is preliminary data.</text>
</comment>
<dbReference type="GO" id="GO:0033314">
    <property type="term" value="P:mitotic DNA replication checkpoint signaling"/>
    <property type="evidence" value="ECO:0007669"/>
    <property type="project" value="TreeGrafter"/>
</dbReference>
<comment type="similarity">
    <text evidence="1">Belongs to the CDC6/cdc18 family.</text>
</comment>
<sequence>MESSSSTHTSLLGKRSRQPDQNVEQLQTPGPTPNPKRAKVTTPVLDGDGNKENIPPLSLTPINNASASPSMSNRAVRALRRSTTSESFVTPPARTAIKRNASFSTSFAHLTLATPPATPLTLLPLHVRVRALLRATSDNNFSMPARDNEREIITRFITNFLSHSVRDTFHSFYISGSPGCGKTALMNTILKNLESDGIRIINVNCVALTSVDALWNRLVDEFDGVFQKKRKSGMKKGNGREAVESLLRGMTIRCILVLDEMDHIASDPQSISSLLNLTRSDKLCVIGIANTHTLTSSPSNTPDDIQTLHFSPYTSMQLLQILQSRLGTLTSSAQPSSESATDANISQFLPLPALTLLTKKIAALTGDVRTLFEVLRGAIDLAVTSSVTAKIDDENFFAKPSPVYSITPAHILAAMKTVFQSRVSQTSGQSTFMASAPTTSNSGIVQKITCLGLQARLVLLSILVAVKRIEAGLTIDFSSGRISSAASNVSRQSSSSSSVADRNIVVDGSHLHAYYSHILRRGAEGNISTPVSRTEFSDLLGMLEGVGLVALGSSQMSPKKKKQCFGKSVSFRKTGASPRHSGTLTEEVRLAPGIWVDEVLRGLGVSCLSNANASRDVKEEELNAIWMKEDAVIRKELKVIENRRNSDSDGHHLFVDASLDD</sequence>
<organism evidence="5 6">
    <name type="scientific">Lentinula aciculospora</name>
    <dbReference type="NCBI Taxonomy" id="153920"/>
    <lineage>
        <taxon>Eukaryota</taxon>
        <taxon>Fungi</taxon>
        <taxon>Dikarya</taxon>
        <taxon>Basidiomycota</taxon>
        <taxon>Agaricomycotina</taxon>
        <taxon>Agaricomycetes</taxon>
        <taxon>Agaricomycetidae</taxon>
        <taxon>Agaricales</taxon>
        <taxon>Marasmiineae</taxon>
        <taxon>Omphalotaceae</taxon>
        <taxon>Lentinula</taxon>
    </lineage>
</organism>
<dbReference type="EMBL" id="JAOTPV010000007">
    <property type="protein sequence ID" value="KAJ4480029.1"/>
    <property type="molecule type" value="Genomic_DNA"/>
</dbReference>
<feature type="domain" description="AAA+ ATPase" evidence="4">
    <location>
        <begin position="168"/>
        <end position="325"/>
    </location>
</feature>
<dbReference type="InterPro" id="IPR049945">
    <property type="entry name" value="AAA_22"/>
</dbReference>